<feature type="compositionally biased region" description="Low complexity" evidence="1">
    <location>
        <begin position="199"/>
        <end position="217"/>
    </location>
</feature>
<feature type="region of interest" description="Disordered" evidence="1">
    <location>
        <begin position="583"/>
        <end position="682"/>
    </location>
</feature>
<protein>
    <recommendedName>
        <fullName evidence="2">C2H2-type domain-containing protein</fullName>
    </recommendedName>
</protein>
<dbReference type="SMART" id="SM00355">
    <property type="entry name" value="ZnF_C2H2"/>
    <property type="match status" value="4"/>
</dbReference>
<evidence type="ECO:0000259" key="2">
    <source>
        <dbReference type="SMART" id="SM00355"/>
    </source>
</evidence>
<dbReference type="SUPFAM" id="SSF57667">
    <property type="entry name" value="beta-beta-alpha zinc fingers"/>
    <property type="match status" value="1"/>
</dbReference>
<organism evidence="3 4">
    <name type="scientific">Hortaea werneckii</name>
    <name type="common">Black yeast</name>
    <name type="synonym">Cladosporium werneckii</name>
    <dbReference type="NCBI Taxonomy" id="91943"/>
    <lineage>
        <taxon>Eukaryota</taxon>
        <taxon>Fungi</taxon>
        <taxon>Dikarya</taxon>
        <taxon>Ascomycota</taxon>
        <taxon>Pezizomycotina</taxon>
        <taxon>Dothideomycetes</taxon>
        <taxon>Dothideomycetidae</taxon>
        <taxon>Mycosphaerellales</taxon>
        <taxon>Teratosphaeriaceae</taxon>
        <taxon>Hortaea</taxon>
    </lineage>
</organism>
<dbReference type="Gene3D" id="3.30.160.60">
    <property type="entry name" value="Classic Zinc Finger"/>
    <property type="match status" value="1"/>
</dbReference>
<feature type="compositionally biased region" description="Low complexity" evidence="1">
    <location>
        <begin position="635"/>
        <end position="644"/>
    </location>
</feature>
<feature type="compositionally biased region" description="Polar residues" evidence="1">
    <location>
        <begin position="90"/>
        <end position="122"/>
    </location>
</feature>
<comment type="caution">
    <text evidence="3">The sequence shown here is derived from an EMBL/GenBank/DDBJ whole genome shotgun (WGS) entry which is preliminary data.</text>
</comment>
<feature type="compositionally biased region" description="Low complexity" evidence="1">
    <location>
        <begin position="123"/>
        <end position="135"/>
    </location>
</feature>
<dbReference type="Proteomes" id="UP000281468">
    <property type="component" value="Unassembled WGS sequence"/>
</dbReference>
<feature type="compositionally biased region" description="Polar residues" evidence="1">
    <location>
        <begin position="227"/>
        <end position="246"/>
    </location>
</feature>
<dbReference type="VEuPathDB" id="FungiDB:BTJ68_01401"/>
<feature type="region of interest" description="Disordered" evidence="1">
    <location>
        <begin position="90"/>
        <end position="161"/>
    </location>
</feature>
<dbReference type="VEuPathDB" id="FungiDB:BTJ68_06677"/>
<feature type="domain" description="C2H2-type" evidence="2">
    <location>
        <begin position="511"/>
        <end position="531"/>
    </location>
</feature>
<evidence type="ECO:0000313" key="4">
    <source>
        <dbReference type="Proteomes" id="UP000281468"/>
    </source>
</evidence>
<feature type="region of interest" description="Disordered" evidence="1">
    <location>
        <begin position="749"/>
        <end position="768"/>
    </location>
</feature>
<feature type="compositionally biased region" description="Low complexity" evidence="1">
    <location>
        <begin position="320"/>
        <end position="331"/>
    </location>
</feature>
<accession>A0A3M7GQJ7</accession>
<feature type="compositionally biased region" description="Low complexity" evidence="1">
    <location>
        <begin position="367"/>
        <end position="388"/>
    </location>
</feature>
<dbReference type="InterPro" id="IPR036236">
    <property type="entry name" value="Znf_C2H2_sf"/>
</dbReference>
<feature type="compositionally biased region" description="Polar residues" evidence="1">
    <location>
        <begin position="302"/>
        <end position="319"/>
    </location>
</feature>
<evidence type="ECO:0000256" key="1">
    <source>
        <dbReference type="SAM" id="MobiDB-lite"/>
    </source>
</evidence>
<dbReference type="InterPro" id="IPR013087">
    <property type="entry name" value="Znf_C2H2_type"/>
</dbReference>
<evidence type="ECO:0000313" key="3">
    <source>
        <dbReference type="EMBL" id="RMZ03118.1"/>
    </source>
</evidence>
<feature type="domain" description="C2H2-type" evidence="2">
    <location>
        <begin position="420"/>
        <end position="447"/>
    </location>
</feature>
<reference evidence="3 4" key="1">
    <citation type="journal article" date="2018" name="BMC Genomics">
        <title>Genomic evidence for intraspecific hybridization in a clonal and extremely halotolerant yeast.</title>
        <authorList>
            <person name="Gostincar C."/>
            <person name="Stajich J.E."/>
            <person name="Zupancic J."/>
            <person name="Zalar P."/>
            <person name="Gunde-Cimerman N."/>
        </authorList>
    </citation>
    <scope>NUCLEOTIDE SEQUENCE [LARGE SCALE GENOMIC DNA]</scope>
    <source>
        <strain evidence="3 4">EXF-171</strain>
    </source>
</reference>
<feature type="compositionally biased region" description="Basic and acidic residues" evidence="1">
    <location>
        <begin position="290"/>
        <end position="300"/>
    </location>
</feature>
<dbReference type="AlphaFoldDB" id="A0A3M7GQJ7"/>
<feature type="domain" description="C2H2-type" evidence="2">
    <location>
        <begin position="393"/>
        <end position="414"/>
    </location>
</feature>
<feature type="region of interest" description="Disordered" evidence="1">
    <location>
        <begin position="196"/>
        <end position="331"/>
    </location>
</feature>
<feature type="compositionally biased region" description="Acidic residues" evidence="1">
    <location>
        <begin position="583"/>
        <end position="600"/>
    </location>
</feature>
<feature type="region of interest" description="Disordered" evidence="1">
    <location>
        <begin position="364"/>
        <end position="391"/>
    </location>
</feature>
<gene>
    <name evidence="3" type="ORF">D0862_05763</name>
</gene>
<name>A0A3M7GQJ7_HORWE</name>
<sequence length="768" mass="84028">MQHEHRAAPLLRGFSQQSTMATFSEYQQPIMASDNDFTLYSYPETWNDPSFLMPAYPDQSYAGTTTYDNFPAQQAYAQPDQKHSMFTQSYQSAQNHLRPQSPNYSPSNSASHSLDYQNAPILSSTSDSGASAQSTISSTMGSPSAQASASNDWHQQASMSMVQPSIVQQENVGQDFFAPTGFDVDMIPIANTKGCVGESNSVSSSHPSQNFPLSSPFSLPPPAQPNGTTSTAISRPSGFSTASQAKRLSDQPMFAPQPLMTGPLDATSPTSSEFKSPDTPVPSVSPILRRVMDKQRRDENPSLIQPTSPSQLTGTQFHESQPMQPHQQMMYPHPPSPRPAIHSPSFGKAPSPYMRTHAWQPYPAYPGSRRQSISSIHSRHSQGSISSDDSNKGLCPIPTCGRHVKDLKAHMLTHQNERPEKCPIPTCEYHIKGFARKYDKNRHTLTHYKGTMVCGFCPGSGSAAEKSFNRADVFKRHLTSVHGVEQTPPNARRKSPTSTTRKAFGVQDISGMCSTCGNTFANAQDFYEHLDDCVLRVVQQADPSEAINEKLLSSVAEDQQVQDTMDRHMLPNTVDFNASNSFYEEEEAEDEEDGDFDDANDGTYGHRSCKSGKGSLKSRKSGAGNSRQHVGGGTSHVSSGGAVSKPSAAAAVQQRKGMTLSKNGVPLAGAMNGKGSKRRKNYPLSWGAAPEKMKMKKRVLCVFDGSRRLWKDDMMLDADHEVRIPLPGVGDGRAWVTDLDVATLQRAEGLHNATEEEKGPWDPNQLMQ</sequence>
<feature type="domain" description="C2H2-type" evidence="2">
    <location>
        <begin position="452"/>
        <end position="482"/>
    </location>
</feature>
<feature type="compositionally biased region" description="Polar residues" evidence="1">
    <location>
        <begin position="136"/>
        <end position="161"/>
    </location>
</feature>
<dbReference type="EMBL" id="QWIQ01000156">
    <property type="protein sequence ID" value="RMZ03118.1"/>
    <property type="molecule type" value="Genomic_DNA"/>
</dbReference>
<proteinExistence type="predicted"/>